<evidence type="ECO:0000313" key="3">
    <source>
        <dbReference type="EMBL" id="CAB4298828.1"/>
    </source>
</evidence>
<organism evidence="3 5">
    <name type="scientific">Prunus armeniaca</name>
    <name type="common">Apricot</name>
    <name type="synonym">Armeniaca vulgaris</name>
    <dbReference type="NCBI Taxonomy" id="36596"/>
    <lineage>
        <taxon>Eukaryota</taxon>
        <taxon>Viridiplantae</taxon>
        <taxon>Streptophyta</taxon>
        <taxon>Embryophyta</taxon>
        <taxon>Tracheophyta</taxon>
        <taxon>Spermatophyta</taxon>
        <taxon>Magnoliopsida</taxon>
        <taxon>eudicotyledons</taxon>
        <taxon>Gunneridae</taxon>
        <taxon>Pentapetalae</taxon>
        <taxon>rosids</taxon>
        <taxon>fabids</taxon>
        <taxon>Rosales</taxon>
        <taxon>Rosaceae</taxon>
        <taxon>Amygdaloideae</taxon>
        <taxon>Amygdaleae</taxon>
        <taxon>Prunus</taxon>
    </lineage>
</organism>
<gene>
    <name evidence="2" type="ORF">CURHAP_LOCUS12008</name>
    <name evidence="3" type="ORF">ORAREDHAP_LOCUS11657</name>
</gene>
<evidence type="ECO:0000313" key="5">
    <source>
        <dbReference type="Proteomes" id="UP000507245"/>
    </source>
</evidence>
<accession>A0A6J5WKS4</accession>
<evidence type="ECO:0000313" key="2">
    <source>
        <dbReference type="EMBL" id="CAB4268443.1"/>
    </source>
</evidence>
<feature type="region of interest" description="Disordered" evidence="1">
    <location>
        <begin position="1"/>
        <end position="63"/>
    </location>
</feature>
<protein>
    <submittedName>
        <fullName evidence="3">Uncharacterized protein</fullName>
    </submittedName>
</protein>
<keyword evidence="5" id="KW-1185">Reference proteome</keyword>
<dbReference type="EMBL" id="CAEKDK010000002">
    <property type="protein sequence ID" value="CAB4268443.1"/>
    <property type="molecule type" value="Genomic_DNA"/>
</dbReference>
<reference evidence="5" key="1">
    <citation type="journal article" date="2020" name="Genome Biol.">
        <title>Gamete binning: chromosome-level and haplotype-resolved genome assembly enabled by high-throughput single-cell sequencing of gamete genomes.</title>
        <authorList>
            <person name="Campoy J.A."/>
            <person name="Sun H."/>
            <person name="Goel M."/>
            <person name="Jiao W.-B."/>
            <person name="Folz-Donahue K."/>
            <person name="Wang N."/>
            <person name="Rubio M."/>
            <person name="Liu C."/>
            <person name="Kukat C."/>
            <person name="Ruiz D."/>
            <person name="Huettel B."/>
            <person name="Schneeberger K."/>
        </authorList>
    </citation>
    <scope>NUCLEOTIDE SEQUENCE [LARGE SCALE GENOMIC DNA]</scope>
    <source>
        <strain evidence="5">cv. Rojo Pasion</strain>
    </source>
</reference>
<reference evidence="3 4" key="2">
    <citation type="submission" date="2020-05" db="EMBL/GenBank/DDBJ databases">
        <authorList>
            <person name="Campoy J."/>
            <person name="Schneeberger K."/>
            <person name="Spophaly S."/>
        </authorList>
    </citation>
    <scope>NUCLEOTIDE SEQUENCE [LARGE SCALE GENOMIC DNA]</scope>
    <source>
        <strain evidence="3">PruArmRojPasFocal</strain>
    </source>
</reference>
<dbReference type="Proteomes" id="UP000507222">
    <property type="component" value="Unassembled WGS sequence"/>
</dbReference>
<sequence>MYVYRSAQEMSDTESDYSDSPRAFEGESASESSIAKLESADFEGTKEVGGIEVSTDSESTSSPVVVEVDGFQPSTSGRQVEVTEADVSVPILGKGIVCCYRQAESTNGQAEGPRIQCRFP</sequence>
<evidence type="ECO:0000256" key="1">
    <source>
        <dbReference type="SAM" id="MobiDB-lite"/>
    </source>
</evidence>
<evidence type="ECO:0000313" key="4">
    <source>
        <dbReference type="Proteomes" id="UP000507222"/>
    </source>
</evidence>
<dbReference type="Proteomes" id="UP000507245">
    <property type="component" value="Unassembled WGS sequence"/>
</dbReference>
<dbReference type="EMBL" id="CAEKKB010000002">
    <property type="protein sequence ID" value="CAB4298828.1"/>
    <property type="molecule type" value="Genomic_DNA"/>
</dbReference>
<feature type="compositionally biased region" description="Low complexity" evidence="1">
    <location>
        <begin position="52"/>
        <end position="63"/>
    </location>
</feature>
<dbReference type="AlphaFoldDB" id="A0A6J5WKS4"/>
<name>A0A6J5WKS4_PRUAR</name>
<proteinExistence type="predicted"/>